<dbReference type="GO" id="GO:0043565">
    <property type="term" value="F:sequence-specific DNA binding"/>
    <property type="evidence" value="ECO:0007669"/>
    <property type="project" value="InterPro"/>
</dbReference>
<evidence type="ECO:0000313" key="5">
    <source>
        <dbReference type="EMBL" id="QUH27999.1"/>
    </source>
</evidence>
<name>A0A8J8SAW2_9FIRM</name>
<dbReference type="InterPro" id="IPR018060">
    <property type="entry name" value="HTH_AraC"/>
</dbReference>
<sequence length="269" mass="31547">MQQTFFPMILDKDAKLPIYLTSAGCEFHQDSIDRRYGFSSYHWIQCYEGKGEVTIGNDSIILEKDMGMIIYKDEPHHYRPLSETWLTDWITFDGFAVKQLLNSLGFYKSNYYYIKDIDLIRQKIINCIETGDSYNNHNQLSVMSYDFIMSLPDYIIHKSSPFQLSKMAIVIEYINENYFNTLTIDTLASLIDVTPQYLCRIFIESTKKRPFEYINGVRIQKSKELMLNTSLSISKIGKQVGFEDASYYGKWFKRIEKVTPGAFRKHYKG</sequence>
<dbReference type="Pfam" id="PF12833">
    <property type="entry name" value="HTH_18"/>
    <property type="match status" value="1"/>
</dbReference>
<dbReference type="RefSeq" id="WP_212692278.1">
    <property type="nucleotide sequence ID" value="NZ_CP058561.1"/>
</dbReference>
<dbReference type="PANTHER" id="PTHR43280">
    <property type="entry name" value="ARAC-FAMILY TRANSCRIPTIONAL REGULATOR"/>
    <property type="match status" value="1"/>
</dbReference>
<dbReference type="InterPro" id="IPR037923">
    <property type="entry name" value="HTH-like"/>
</dbReference>
<dbReference type="PANTHER" id="PTHR43280:SF28">
    <property type="entry name" value="HTH-TYPE TRANSCRIPTIONAL ACTIVATOR RHAS"/>
    <property type="match status" value="1"/>
</dbReference>
<reference evidence="5 6" key="1">
    <citation type="submission" date="2020-07" db="EMBL/GenBank/DDBJ databases">
        <title>Vallitalea guaymasensis genome.</title>
        <authorList>
            <person name="Postec A."/>
        </authorList>
    </citation>
    <scope>NUCLEOTIDE SEQUENCE [LARGE SCALE GENOMIC DNA]</scope>
    <source>
        <strain evidence="5 6">Ra1766G1</strain>
    </source>
</reference>
<dbReference type="SUPFAM" id="SSF51215">
    <property type="entry name" value="Regulatory protein AraC"/>
    <property type="match status" value="1"/>
</dbReference>
<evidence type="ECO:0000313" key="6">
    <source>
        <dbReference type="Proteomes" id="UP000677305"/>
    </source>
</evidence>
<evidence type="ECO:0000259" key="4">
    <source>
        <dbReference type="PROSITE" id="PS01124"/>
    </source>
</evidence>
<dbReference type="KEGG" id="vgu:HYG85_03340"/>
<dbReference type="SUPFAM" id="SSF46689">
    <property type="entry name" value="Homeodomain-like"/>
    <property type="match status" value="2"/>
</dbReference>
<evidence type="ECO:0000256" key="1">
    <source>
        <dbReference type="ARBA" id="ARBA00023015"/>
    </source>
</evidence>
<dbReference type="SMART" id="SM00342">
    <property type="entry name" value="HTH_ARAC"/>
    <property type="match status" value="1"/>
</dbReference>
<keyword evidence="6" id="KW-1185">Reference proteome</keyword>
<dbReference type="Pfam" id="PF02311">
    <property type="entry name" value="AraC_binding"/>
    <property type="match status" value="1"/>
</dbReference>
<gene>
    <name evidence="5" type="ORF">HYG85_03340</name>
</gene>
<dbReference type="EMBL" id="CP058561">
    <property type="protein sequence ID" value="QUH27999.1"/>
    <property type="molecule type" value="Genomic_DNA"/>
</dbReference>
<dbReference type="InterPro" id="IPR009057">
    <property type="entry name" value="Homeodomain-like_sf"/>
</dbReference>
<feature type="domain" description="HTH araC/xylS-type" evidence="4">
    <location>
        <begin position="168"/>
        <end position="266"/>
    </location>
</feature>
<keyword evidence="1" id="KW-0805">Transcription regulation</keyword>
<accession>A0A8J8SAW2</accession>
<dbReference type="PROSITE" id="PS01124">
    <property type="entry name" value="HTH_ARAC_FAMILY_2"/>
    <property type="match status" value="1"/>
</dbReference>
<dbReference type="GO" id="GO:0003700">
    <property type="term" value="F:DNA-binding transcription factor activity"/>
    <property type="evidence" value="ECO:0007669"/>
    <property type="project" value="InterPro"/>
</dbReference>
<dbReference type="InterPro" id="IPR003313">
    <property type="entry name" value="AraC-bd"/>
</dbReference>
<evidence type="ECO:0000256" key="3">
    <source>
        <dbReference type="ARBA" id="ARBA00023163"/>
    </source>
</evidence>
<evidence type="ECO:0000256" key="2">
    <source>
        <dbReference type="ARBA" id="ARBA00023125"/>
    </source>
</evidence>
<protein>
    <submittedName>
        <fullName evidence="5">Helix-turn-helix transcriptional regulator</fullName>
    </submittedName>
</protein>
<dbReference type="Proteomes" id="UP000677305">
    <property type="component" value="Chromosome"/>
</dbReference>
<dbReference type="AlphaFoldDB" id="A0A8J8SAW2"/>
<organism evidence="5 6">
    <name type="scientific">Vallitalea guaymasensis</name>
    <dbReference type="NCBI Taxonomy" id="1185412"/>
    <lineage>
        <taxon>Bacteria</taxon>
        <taxon>Bacillati</taxon>
        <taxon>Bacillota</taxon>
        <taxon>Clostridia</taxon>
        <taxon>Lachnospirales</taxon>
        <taxon>Vallitaleaceae</taxon>
        <taxon>Vallitalea</taxon>
    </lineage>
</organism>
<proteinExistence type="predicted"/>
<dbReference type="Gene3D" id="1.10.10.60">
    <property type="entry name" value="Homeodomain-like"/>
    <property type="match status" value="2"/>
</dbReference>
<keyword evidence="2" id="KW-0238">DNA-binding</keyword>
<keyword evidence="3" id="KW-0804">Transcription</keyword>